<dbReference type="AlphaFoldDB" id="A0A830HP17"/>
<proteinExistence type="predicted"/>
<evidence type="ECO:0000259" key="3">
    <source>
        <dbReference type="Pfam" id="PF12680"/>
    </source>
</evidence>
<evidence type="ECO:0000256" key="1">
    <source>
        <dbReference type="SAM" id="MobiDB-lite"/>
    </source>
</evidence>
<feature type="transmembrane region" description="Helical" evidence="2">
    <location>
        <begin position="344"/>
        <end position="366"/>
    </location>
</feature>
<keyword evidence="5" id="KW-1185">Reference proteome</keyword>
<keyword evidence="2" id="KW-0812">Transmembrane</keyword>
<evidence type="ECO:0000313" key="4">
    <source>
        <dbReference type="EMBL" id="GHP08425.1"/>
    </source>
</evidence>
<feature type="transmembrane region" description="Helical" evidence="2">
    <location>
        <begin position="312"/>
        <end position="332"/>
    </location>
</feature>
<dbReference type="PANTHER" id="PTHR36367:SF2">
    <property type="entry name" value="TRANSMEMBRANE PROTEIN"/>
    <property type="match status" value="1"/>
</dbReference>
<evidence type="ECO:0000313" key="5">
    <source>
        <dbReference type="Proteomes" id="UP000660262"/>
    </source>
</evidence>
<feature type="transmembrane region" description="Helical" evidence="2">
    <location>
        <begin position="233"/>
        <end position="251"/>
    </location>
</feature>
<comment type="caution">
    <text evidence="4">The sequence shown here is derived from an EMBL/GenBank/DDBJ whole genome shotgun (WGS) entry which is preliminary data.</text>
</comment>
<gene>
    <name evidence="4" type="ORF">PPROV_000716400</name>
</gene>
<feature type="compositionally biased region" description="Polar residues" evidence="1">
    <location>
        <begin position="45"/>
        <end position="62"/>
    </location>
</feature>
<evidence type="ECO:0000256" key="2">
    <source>
        <dbReference type="SAM" id="Phobius"/>
    </source>
</evidence>
<dbReference type="Gene3D" id="3.10.450.50">
    <property type="match status" value="1"/>
</dbReference>
<feature type="transmembrane region" description="Helical" evidence="2">
    <location>
        <begin position="386"/>
        <end position="407"/>
    </location>
</feature>
<name>A0A830HP17_9CHLO</name>
<feature type="region of interest" description="Disordered" evidence="1">
    <location>
        <begin position="45"/>
        <end position="75"/>
    </location>
</feature>
<dbReference type="PANTHER" id="PTHR36367">
    <property type="entry name" value="TRANSMEMBRANE PROTEIN"/>
    <property type="match status" value="1"/>
</dbReference>
<dbReference type="Pfam" id="PF12680">
    <property type="entry name" value="SnoaL_2"/>
    <property type="match status" value="1"/>
</dbReference>
<keyword evidence="2" id="KW-1133">Transmembrane helix</keyword>
<dbReference type="InterPro" id="IPR032710">
    <property type="entry name" value="NTF2-like_dom_sf"/>
</dbReference>
<reference evidence="4" key="1">
    <citation type="submission" date="2020-10" db="EMBL/GenBank/DDBJ databases">
        <title>Unveiling of a novel bifunctional photoreceptor, Dualchrome1, isolated from a cosmopolitan green alga.</title>
        <authorList>
            <person name="Suzuki S."/>
            <person name="Kawachi M."/>
        </authorList>
    </citation>
    <scope>NUCLEOTIDE SEQUENCE</scope>
    <source>
        <strain evidence="4">NIES 2893</strain>
    </source>
</reference>
<protein>
    <recommendedName>
        <fullName evidence="3">SnoaL-like domain-containing protein</fullName>
    </recommendedName>
</protein>
<organism evidence="4 5">
    <name type="scientific">Pycnococcus provasolii</name>
    <dbReference type="NCBI Taxonomy" id="41880"/>
    <lineage>
        <taxon>Eukaryota</taxon>
        <taxon>Viridiplantae</taxon>
        <taxon>Chlorophyta</taxon>
        <taxon>Pseudoscourfieldiophyceae</taxon>
        <taxon>Pseudoscourfieldiales</taxon>
        <taxon>Pycnococcaceae</taxon>
        <taxon>Pycnococcus</taxon>
    </lineage>
</organism>
<accession>A0A830HP17</accession>
<dbReference type="Proteomes" id="UP000660262">
    <property type="component" value="Unassembled WGS sequence"/>
</dbReference>
<keyword evidence="2" id="KW-0472">Membrane</keyword>
<dbReference type="EMBL" id="BNJQ01000020">
    <property type="protein sequence ID" value="GHP08425.1"/>
    <property type="molecule type" value="Genomic_DNA"/>
</dbReference>
<dbReference type="InterPro" id="IPR037401">
    <property type="entry name" value="SnoaL-like"/>
</dbReference>
<sequence>MAPVARTLRARLPRGYSSRHPATRVVATLSPKFLPASVRSSATSFFRTRASSPQEASTSASEPSAITTTTASDDDDAEKVVRRMYRKINERDVNAAMECVDDDIVYEDLNFPTPFQGADAVRKLFEESCDGIPADLDFVIDECTSGDPLCVGMTWHVELGGKTFPNARGCSFYRISPTTGRLVYARDIVENPTKLGSTAFAIMRAVLPLVRKQIGAADAPSTESDKKNIERTITPAAVAFGFAGAAYWYILLLSPPFSMMPSAALLPGEPMWAVAPDTLSEVVAESTDFFFVLPLLNNLGINFMQGPDVHPVSLGFFNACEAYALLLLPLLLRQAKKRGTSTNVLPVWSAAMFLTNAILLPYFAVAKSEEGTASSDDGSNAPLSPAAERAFGIGGLAVGALSVYWTLAANPELGGSLADRASYWSSLVALDPSGGGSRVTIAFLVDAALFYAWQVWLMGELADEKPEKQTSVLRFVPFAGLALWLL</sequence>
<dbReference type="SUPFAM" id="SSF54427">
    <property type="entry name" value="NTF2-like"/>
    <property type="match status" value="1"/>
</dbReference>
<feature type="domain" description="SnoaL-like" evidence="3">
    <location>
        <begin position="81"/>
        <end position="183"/>
    </location>
</feature>
<dbReference type="OrthoDB" id="201750at2759"/>